<gene>
    <name evidence="4" type="ORF">Acr_16g0009410</name>
</gene>
<dbReference type="Gene3D" id="3.40.50.1110">
    <property type="entry name" value="SGNH hydrolase"/>
    <property type="match status" value="1"/>
</dbReference>
<dbReference type="AlphaFoldDB" id="A0A7J0G0P5"/>
<feature type="chain" id="PRO_5029543201" evidence="3">
    <location>
        <begin position="25"/>
        <end position="286"/>
    </location>
</feature>
<dbReference type="PANTHER" id="PTHR45966">
    <property type="entry name" value="GDSL-LIKE LIPASE/ACYLHYDROLASE"/>
    <property type="match status" value="1"/>
</dbReference>
<sequence length="286" mass="30771">MATPSLSLSITLLLGGLLLPTTSAVHSDKHSALFTFGDSLYDPGTNNYINTTTDFQANFLPYGESFFTCPTGRFSDGRLIPDFIAEYAKLPLIPAYLKPGDHQFEYGANFASGGAGALVESHQGFVIDLHTQLSYFKDVVKLLRQKLGDKVAKQLLCNAVYLISIGGNDYLARSSIYQSYPIGEYVELVFGNLSTVIKVITRSRVHGLVDSCAGSDAWGIYEEGGRKFGFVNMPPLGCLPNTRTQTPGSTGFKDGTSACCGSGPLGGVYSCGGMRGIEEYELCEQS</sequence>
<reference evidence="4 5" key="1">
    <citation type="submission" date="2019-07" db="EMBL/GenBank/DDBJ databases">
        <title>De Novo Assembly of kiwifruit Actinidia rufa.</title>
        <authorList>
            <person name="Sugita-Konishi S."/>
            <person name="Sato K."/>
            <person name="Mori E."/>
            <person name="Abe Y."/>
            <person name="Kisaki G."/>
            <person name="Hamano K."/>
            <person name="Suezawa K."/>
            <person name="Otani M."/>
            <person name="Fukuda T."/>
            <person name="Manabe T."/>
            <person name="Gomi K."/>
            <person name="Tabuchi M."/>
            <person name="Akimitsu K."/>
            <person name="Kataoka I."/>
        </authorList>
    </citation>
    <scope>NUCLEOTIDE SEQUENCE [LARGE SCALE GENOMIC DNA]</scope>
    <source>
        <strain evidence="5">cv. Fuchu</strain>
    </source>
</reference>
<protein>
    <submittedName>
        <fullName evidence="4">GDSL-motif lipase 5</fullName>
    </submittedName>
</protein>
<proteinExistence type="inferred from homology"/>
<dbReference type="GO" id="GO:0016298">
    <property type="term" value="F:lipase activity"/>
    <property type="evidence" value="ECO:0007669"/>
    <property type="project" value="TreeGrafter"/>
</dbReference>
<accession>A0A7J0G0P5</accession>
<feature type="signal peptide" evidence="3">
    <location>
        <begin position="1"/>
        <end position="24"/>
    </location>
</feature>
<organism evidence="4 5">
    <name type="scientific">Actinidia rufa</name>
    <dbReference type="NCBI Taxonomy" id="165716"/>
    <lineage>
        <taxon>Eukaryota</taxon>
        <taxon>Viridiplantae</taxon>
        <taxon>Streptophyta</taxon>
        <taxon>Embryophyta</taxon>
        <taxon>Tracheophyta</taxon>
        <taxon>Spermatophyta</taxon>
        <taxon>Magnoliopsida</taxon>
        <taxon>eudicotyledons</taxon>
        <taxon>Gunneridae</taxon>
        <taxon>Pentapetalae</taxon>
        <taxon>asterids</taxon>
        <taxon>Ericales</taxon>
        <taxon>Actinidiaceae</taxon>
        <taxon>Actinidia</taxon>
    </lineage>
</organism>
<evidence type="ECO:0000256" key="3">
    <source>
        <dbReference type="SAM" id="SignalP"/>
    </source>
</evidence>
<comment type="similarity">
    <text evidence="1">Belongs to the 'GDSL' lipolytic enzyme family.</text>
</comment>
<keyword evidence="5" id="KW-1185">Reference proteome</keyword>
<dbReference type="InterPro" id="IPR001087">
    <property type="entry name" value="GDSL"/>
</dbReference>
<comment type="caution">
    <text evidence="4">The sequence shown here is derived from an EMBL/GenBank/DDBJ whole genome shotgun (WGS) entry which is preliminary data.</text>
</comment>
<dbReference type="Proteomes" id="UP000585474">
    <property type="component" value="Unassembled WGS sequence"/>
</dbReference>
<dbReference type="InterPro" id="IPR036514">
    <property type="entry name" value="SGNH_hydro_sf"/>
</dbReference>
<keyword evidence="2 3" id="KW-0732">Signal</keyword>
<dbReference type="PANTHER" id="PTHR45966:SF1">
    <property type="entry name" value="GDSL ESTERASE_LIPASE 1-RELATED"/>
    <property type="match status" value="1"/>
</dbReference>
<evidence type="ECO:0000256" key="2">
    <source>
        <dbReference type="ARBA" id="ARBA00022729"/>
    </source>
</evidence>
<dbReference type="Pfam" id="PF00657">
    <property type="entry name" value="Lipase_GDSL"/>
    <property type="match status" value="1"/>
</dbReference>
<evidence type="ECO:0000313" key="5">
    <source>
        <dbReference type="Proteomes" id="UP000585474"/>
    </source>
</evidence>
<dbReference type="OrthoDB" id="1600564at2759"/>
<dbReference type="InterPro" id="IPR044552">
    <property type="entry name" value="GLIP1-5/GLL25"/>
</dbReference>
<evidence type="ECO:0000256" key="1">
    <source>
        <dbReference type="ARBA" id="ARBA00008668"/>
    </source>
</evidence>
<name>A0A7J0G0P5_9ERIC</name>
<dbReference type="EMBL" id="BJWL01000016">
    <property type="protein sequence ID" value="GFZ04317.1"/>
    <property type="molecule type" value="Genomic_DNA"/>
</dbReference>
<evidence type="ECO:0000313" key="4">
    <source>
        <dbReference type="EMBL" id="GFZ04317.1"/>
    </source>
</evidence>